<reference evidence="5" key="2">
    <citation type="journal article" date="2020" name="Nat. Commun.">
        <title>Large-scale genome sequencing of mycorrhizal fungi provides insights into the early evolution of symbiotic traits.</title>
        <authorList>
            <person name="Miyauchi S."/>
            <person name="Kiss E."/>
            <person name="Kuo A."/>
            <person name="Drula E."/>
            <person name="Kohler A."/>
            <person name="Sanchez-Garcia M."/>
            <person name="Morin E."/>
            <person name="Andreopoulos B."/>
            <person name="Barry K.W."/>
            <person name="Bonito G."/>
            <person name="Buee M."/>
            <person name="Carver A."/>
            <person name="Chen C."/>
            <person name="Cichocki N."/>
            <person name="Clum A."/>
            <person name="Culley D."/>
            <person name="Crous P.W."/>
            <person name="Fauchery L."/>
            <person name="Girlanda M."/>
            <person name="Hayes R.D."/>
            <person name="Keri Z."/>
            <person name="LaButti K."/>
            <person name="Lipzen A."/>
            <person name="Lombard V."/>
            <person name="Magnuson J."/>
            <person name="Maillard F."/>
            <person name="Murat C."/>
            <person name="Nolan M."/>
            <person name="Ohm R.A."/>
            <person name="Pangilinan J."/>
            <person name="Pereira M.F."/>
            <person name="Perotto S."/>
            <person name="Peter M."/>
            <person name="Pfister S."/>
            <person name="Riley R."/>
            <person name="Sitrit Y."/>
            <person name="Stielow J.B."/>
            <person name="Szollosi G."/>
            <person name="Zifcakova L."/>
            <person name="Stursova M."/>
            <person name="Spatafora J.W."/>
            <person name="Tedersoo L."/>
            <person name="Vaario L.M."/>
            <person name="Yamada A."/>
            <person name="Yan M."/>
            <person name="Wang P."/>
            <person name="Xu J."/>
            <person name="Bruns T."/>
            <person name="Baldrian P."/>
            <person name="Vilgalys R."/>
            <person name="Dunand C."/>
            <person name="Henrissat B."/>
            <person name="Grigoriev I.V."/>
            <person name="Hibbett D."/>
            <person name="Nagy L.G."/>
            <person name="Martin F.M."/>
        </authorList>
    </citation>
    <scope>NUCLEOTIDE SEQUENCE</scope>
    <source>
        <strain evidence="5">BED1</strain>
    </source>
</reference>
<dbReference type="AlphaFoldDB" id="A0AAD4GDK3"/>
<dbReference type="GO" id="GO:0005730">
    <property type="term" value="C:nucleolus"/>
    <property type="evidence" value="ECO:0007669"/>
    <property type="project" value="TreeGrafter"/>
</dbReference>
<evidence type="ECO:0000256" key="1">
    <source>
        <dbReference type="ARBA" id="ARBA00004123"/>
    </source>
</evidence>
<dbReference type="GO" id="GO:0042273">
    <property type="term" value="P:ribosomal large subunit biogenesis"/>
    <property type="evidence" value="ECO:0007669"/>
    <property type="project" value="TreeGrafter"/>
</dbReference>
<name>A0AAD4GDK3_BOLED</name>
<keyword evidence="3" id="KW-0539">Nucleus</keyword>
<dbReference type="PANTHER" id="PTHR12687:SF4">
    <property type="entry name" value="NUCLEOLAR COMPLEX PROTEIN 2 HOMOLOG"/>
    <property type="match status" value="1"/>
</dbReference>
<reference evidence="5" key="1">
    <citation type="submission" date="2019-10" db="EMBL/GenBank/DDBJ databases">
        <authorList>
            <consortium name="DOE Joint Genome Institute"/>
            <person name="Kuo A."/>
            <person name="Miyauchi S."/>
            <person name="Kiss E."/>
            <person name="Drula E."/>
            <person name="Kohler A."/>
            <person name="Sanchez-Garcia M."/>
            <person name="Andreopoulos B."/>
            <person name="Barry K.W."/>
            <person name="Bonito G."/>
            <person name="Buee M."/>
            <person name="Carver A."/>
            <person name="Chen C."/>
            <person name="Cichocki N."/>
            <person name="Clum A."/>
            <person name="Culley D."/>
            <person name="Crous P.W."/>
            <person name="Fauchery L."/>
            <person name="Girlanda M."/>
            <person name="Hayes R."/>
            <person name="Keri Z."/>
            <person name="LaButti K."/>
            <person name="Lipzen A."/>
            <person name="Lombard V."/>
            <person name="Magnuson J."/>
            <person name="Maillard F."/>
            <person name="Morin E."/>
            <person name="Murat C."/>
            <person name="Nolan M."/>
            <person name="Ohm R."/>
            <person name="Pangilinan J."/>
            <person name="Pereira M."/>
            <person name="Perotto S."/>
            <person name="Peter M."/>
            <person name="Riley R."/>
            <person name="Sitrit Y."/>
            <person name="Stielow B."/>
            <person name="Szollosi G."/>
            <person name="Zifcakova L."/>
            <person name="Stursova M."/>
            <person name="Spatafora J.W."/>
            <person name="Tedersoo L."/>
            <person name="Vaario L.-M."/>
            <person name="Yamada A."/>
            <person name="Yan M."/>
            <person name="Wang P."/>
            <person name="Xu J."/>
            <person name="Bruns T."/>
            <person name="Baldrian P."/>
            <person name="Vilgalys R."/>
            <person name="Henrissat B."/>
            <person name="Grigoriev I.V."/>
            <person name="Hibbett D."/>
            <person name="Nagy L.G."/>
            <person name="Martin F.M."/>
        </authorList>
    </citation>
    <scope>NUCLEOTIDE SEQUENCE</scope>
    <source>
        <strain evidence="5">BED1</strain>
    </source>
</reference>
<dbReference type="GO" id="GO:0005654">
    <property type="term" value="C:nucleoplasm"/>
    <property type="evidence" value="ECO:0007669"/>
    <property type="project" value="TreeGrafter"/>
</dbReference>
<accession>A0AAD4GDK3</accession>
<proteinExistence type="inferred from homology"/>
<comment type="similarity">
    <text evidence="2">Belongs to the NOC2 family.</text>
</comment>
<dbReference type="EMBL" id="WHUW01000016">
    <property type="protein sequence ID" value="KAF8438547.1"/>
    <property type="molecule type" value="Genomic_DNA"/>
</dbReference>
<sequence>MGKKATKATRKFASRGQLNKTIQSRKKHQESKKKIESRRGAKGRGKAPVQVSDGSEQDDAEGDEEHDTAEFVRFYHGICVKGMTVDDFLGAGFMENESDDEDGDTNMDEDGSDAEEDEEEVADDESFASVDDLEDEGVAHMHELSKLAEKDPEFYKYLQENDRELLDFGPEDAVDDEDDEEEDVEMESETSPILTKDILRDWQKALLDYRSLRALRKLLIAFRSAAHMNEDDQTPAWRIDSSAMYNKLVTTALKFTPVIFAHHIPYKTLPNGKYKPPTQTKKQKALQKLILSYFSNIVHLIPQLTDTEMLQLAFAESAKILPYVTTSRRAVKAYLKQCLDVWSSGEDSVRIAAFLAIRMLANAADNAMLDLVMKSTYLELVRSSKSTSSHRLPSINLMKNSASEIFCLDYAVAYQHAFGYIRQLAIHLRSSMKTQTKDSYRQVYNWQYVHCVDFWALVLARACSKEAQAERGGEGDLKPLIYPLVQVSLGAIKLVSNARSYPLHLHIARSMLHLSRHTNTYIPLTPYLLPIISSQLALSSKSKASTLRPLDFESNIRAPAQYLKTRVYTEGLVDEATFILAEWLISAPVHGSIAFPEITVPIVVSLRKTLKTAKTTSKSKPKSGAQKEVGVVKGLVERIEESAKWMEAKRKGVQFGPGKLSEVEMWEANLRVEESPLAKYVKVQRKAREKRKNLVDKAAKGEYEILDDS</sequence>
<dbReference type="GO" id="GO:0030691">
    <property type="term" value="C:Noc2p-Noc3p complex"/>
    <property type="evidence" value="ECO:0007669"/>
    <property type="project" value="TreeGrafter"/>
</dbReference>
<dbReference type="PANTHER" id="PTHR12687">
    <property type="entry name" value="NUCLEOLAR COMPLEX 2 AND RAD4-RELATED"/>
    <property type="match status" value="1"/>
</dbReference>
<keyword evidence="6" id="KW-1185">Reference proteome</keyword>
<comment type="caution">
    <text evidence="5">The sequence shown here is derived from an EMBL/GenBank/DDBJ whole genome shotgun (WGS) entry which is preliminary data.</text>
</comment>
<feature type="compositionally biased region" description="Acidic residues" evidence="4">
    <location>
        <begin position="96"/>
        <end position="126"/>
    </location>
</feature>
<evidence type="ECO:0000313" key="6">
    <source>
        <dbReference type="Proteomes" id="UP001194468"/>
    </source>
</evidence>
<feature type="compositionally biased region" description="Basic residues" evidence="4">
    <location>
        <begin position="1"/>
        <end position="13"/>
    </location>
</feature>
<feature type="compositionally biased region" description="Acidic residues" evidence="4">
    <location>
        <begin position="55"/>
        <end position="66"/>
    </location>
</feature>
<feature type="compositionally biased region" description="Acidic residues" evidence="4">
    <location>
        <begin position="169"/>
        <end position="188"/>
    </location>
</feature>
<dbReference type="Proteomes" id="UP001194468">
    <property type="component" value="Unassembled WGS sequence"/>
</dbReference>
<evidence type="ECO:0000313" key="5">
    <source>
        <dbReference type="EMBL" id="KAF8438547.1"/>
    </source>
</evidence>
<comment type="subcellular location">
    <subcellularLocation>
        <location evidence="1">Nucleus</location>
    </subcellularLocation>
</comment>
<gene>
    <name evidence="5" type="ORF">L210DRAFT_3481728</name>
</gene>
<feature type="region of interest" description="Disordered" evidence="4">
    <location>
        <begin position="1"/>
        <end position="66"/>
    </location>
</feature>
<evidence type="ECO:0000256" key="3">
    <source>
        <dbReference type="ARBA" id="ARBA00023242"/>
    </source>
</evidence>
<protein>
    <submittedName>
        <fullName evidence="5">Noc2p family-domain-containing protein</fullName>
    </submittedName>
</protein>
<dbReference type="GO" id="GO:0030690">
    <property type="term" value="C:Noc1p-Noc2p complex"/>
    <property type="evidence" value="ECO:0007669"/>
    <property type="project" value="TreeGrafter"/>
</dbReference>
<evidence type="ECO:0000256" key="2">
    <source>
        <dbReference type="ARBA" id="ARBA00005907"/>
    </source>
</evidence>
<evidence type="ECO:0000256" key="4">
    <source>
        <dbReference type="SAM" id="MobiDB-lite"/>
    </source>
</evidence>
<feature type="region of interest" description="Disordered" evidence="4">
    <location>
        <begin position="169"/>
        <end position="190"/>
    </location>
</feature>
<dbReference type="InterPro" id="IPR005343">
    <property type="entry name" value="Noc2"/>
</dbReference>
<feature type="region of interest" description="Disordered" evidence="4">
    <location>
        <begin position="93"/>
        <end position="126"/>
    </location>
</feature>
<dbReference type="Pfam" id="PF03715">
    <property type="entry name" value="Noc2"/>
    <property type="match status" value="1"/>
</dbReference>
<organism evidence="5 6">
    <name type="scientific">Boletus edulis BED1</name>
    <dbReference type="NCBI Taxonomy" id="1328754"/>
    <lineage>
        <taxon>Eukaryota</taxon>
        <taxon>Fungi</taxon>
        <taxon>Dikarya</taxon>
        <taxon>Basidiomycota</taxon>
        <taxon>Agaricomycotina</taxon>
        <taxon>Agaricomycetes</taxon>
        <taxon>Agaricomycetidae</taxon>
        <taxon>Boletales</taxon>
        <taxon>Boletineae</taxon>
        <taxon>Boletaceae</taxon>
        <taxon>Boletoideae</taxon>
        <taxon>Boletus</taxon>
    </lineage>
</organism>